<dbReference type="InterPro" id="IPR017853">
    <property type="entry name" value="GH"/>
</dbReference>
<keyword evidence="3" id="KW-0858">Xylan degradation</keyword>
<keyword evidence="12" id="KW-1185">Reference proteome</keyword>
<dbReference type="Proteomes" id="UP000317646">
    <property type="component" value="Unassembled WGS sequence"/>
</dbReference>
<evidence type="ECO:0000313" key="11">
    <source>
        <dbReference type="EMBL" id="TPG65547.1"/>
    </source>
</evidence>
<dbReference type="NCBIfam" id="TIGR04183">
    <property type="entry name" value="Por_Secre_tail"/>
    <property type="match status" value="1"/>
</dbReference>
<reference evidence="11 12" key="1">
    <citation type="journal article" date="2019" name="Environ. Microbiol.">
        <title>Species interactions and distinct microbial communities in high Arctic permafrost affected cryosols are associated with the CH4 and CO2 gas fluxes.</title>
        <authorList>
            <person name="Altshuler I."/>
            <person name="Hamel J."/>
            <person name="Turney S."/>
            <person name="Magnuson E."/>
            <person name="Levesque R."/>
            <person name="Greer C."/>
            <person name="Whyte L.G."/>
        </authorList>
    </citation>
    <scope>NUCLEOTIDE SEQUENCE [LARGE SCALE GENOMIC DNA]</scope>
    <source>
        <strain evidence="11 12">S9.2P</strain>
    </source>
</reference>
<dbReference type="EMBL" id="RCYZ01000005">
    <property type="protein sequence ID" value="TPG65547.1"/>
    <property type="molecule type" value="Genomic_DNA"/>
</dbReference>
<evidence type="ECO:0000256" key="1">
    <source>
        <dbReference type="ARBA" id="ARBA00000681"/>
    </source>
</evidence>
<dbReference type="Gene3D" id="3.20.20.80">
    <property type="entry name" value="Glycosidases"/>
    <property type="match status" value="1"/>
</dbReference>
<accession>A0A502GT38</accession>
<keyword evidence="4" id="KW-0732">Signal</keyword>
<comment type="caution">
    <text evidence="11">The sequence shown here is derived from an EMBL/GenBank/DDBJ whole genome shotgun (WGS) entry which is preliminary data.</text>
</comment>
<dbReference type="AlphaFoldDB" id="A0A502GT38"/>
<name>A0A502GT38_9BACT</name>
<evidence type="ECO:0000256" key="6">
    <source>
        <dbReference type="ARBA" id="ARBA00023277"/>
    </source>
</evidence>
<sequence>MVVEAEAGTSATPTVTGATAGDWAARTVAAAGTTPAITYVTSLTDVAAYTANGGVGGGAPATDARVLTYTVTFPGAGSYDLYARMRVGAGGASDDSYFYANAFGAKSATAPADWVTANGLNNVGYVAGSGLAVDGAGGSGTGVWKWVNMSKFIVNGSAATSFTVAAGALTQTFQIGAREDGLDLDKFVFGQTGRFFTVTNLDAGTQGSATAPVAFVPSGPALATGKGKYLGSAYSTAQSLYFDKYWNAVTPENGGKWGSVENTRGTYNWADLDSAYNRAAKIGGVFRLHTLIWGAQQPAWLPALSSADQLAAINAWFGALATHFAGKKIDFIDVVNEPIHTPPTGLVTVGSPANPTGSVDPTGGAYINALGGTGTTGYDWIITSFQLARQYFPAAKLVLNEYSIVNDGNSAAKYVTMINLLKTRNLIDGVGLQGHAFSTGGTPAATITANLNTVAATGVPLYITEYDSDGLTDAAQLAEYQRVFPLFWEYPAVKGVTLWGFRVGHWRTAQGDNLVNADNTERPALAWLRTYVQGTVLAAKPSSAASAGIFAYPNPATGGRASLSLPASFGQQAVEVALIDALGRAVLRQSLPAAAGGTVRALPLPGVAPGPYTVRVQTATGAFSQRLFVQ</sequence>
<evidence type="ECO:0000256" key="9">
    <source>
        <dbReference type="RuleBase" id="RU361174"/>
    </source>
</evidence>
<feature type="domain" description="GH10" evidence="10">
    <location>
        <begin position="216"/>
        <end position="531"/>
    </location>
</feature>
<keyword evidence="5 9" id="KW-0378">Hydrolase</keyword>
<dbReference type="InterPro" id="IPR026444">
    <property type="entry name" value="Secre_tail"/>
</dbReference>
<evidence type="ECO:0000256" key="2">
    <source>
        <dbReference type="ARBA" id="ARBA00007495"/>
    </source>
</evidence>
<dbReference type="GO" id="GO:0031176">
    <property type="term" value="F:endo-1,4-beta-xylanase activity"/>
    <property type="evidence" value="ECO:0007669"/>
    <property type="project" value="UniProtKB-EC"/>
</dbReference>
<dbReference type="Pfam" id="PF00331">
    <property type="entry name" value="Glyco_hydro_10"/>
    <property type="match status" value="1"/>
</dbReference>
<organism evidence="11 12">
    <name type="scientific">Hymenobacter nivis</name>
    <dbReference type="NCBI Taxonomy" id="1850093"/>
    <lineage>
        <taxon>Bacteria</taxon>
        <taxon>Pseudomonadati</taxon>
        <taxon>Bacteroidota</taxon>
        <taxon>Cytophagia</taxon>
        <taxon>Cytophagales</taxon>
        <taxon>Hymenobacteraceae</taxon>
        <taxon>Hymenobacter</taxon>
    </lineage>
</organism>
<evidence type="ECO:0000256" key="8">
    <source>
        <dbReference type="ARBA" id="ARBA00023326"/>
    </source>
</evidence>
<dbReference type="InterPro" id="IPR044846">
    <property type="entry name" value="GH10"/>
</dbReference>
<evidence type="ECO:0000256" key="7">
    <source>
        <dbReference type="ARBA" id="ARBA00023295"/>
    </source>
</evidence>
<protein>
    <recommendedName>
        <fullName evidence="9">Beta-xylanase</fullName>
        <ecNumber evidence="9">3.2.1.8</ecNumber>
    </recommendedName>
</protein>
<dbReference type="SUPFAM" id="SSF51445">
    <property type="entry name" value="(Trans)glycosidases"/>
    <property type="match status" value="1"/>
</dbReference>
<evidence type="ECO:0000313" key="12">
    <source>
        <dbReference type="Proteomes" id="UP000317646"/>
    </source>
</evidence>
<dbReference type="PANTHER" id="PTHR31490:SF88">
    <property type="entry name" value="BETA-XYLANASE"/>
    <property type="match status" value="1"/>
</dbReference>
<keyword evidence="7 9" id="KW-0326">Glycosidase</keyword>
<keyword evidence="8 9" id="KW-0624">Polysaccharide degradation</keyword>
<comment type="similarity">
    <text evidence="2 9">Belongs to the glycosyl hydrolase 10 (cellulase F) family.</text>
</comment>
<evidence type="ECO:0000259" key="10">
    <source>
        <dbReference type="PROSITE" id="PS51760"/>
    </source>
</evidence>
<gene>
    <name evidence="11" type="ORF">EAH73_13900</name>
</gene>
<dbReference type="InterPro" id="IPR001000">
    <property type="entry name" value="GH10_dom"/>
</dbReference>
<dbReference type="PRINTS" id="PR00134">
    <property type="entry name" value="GLHYDRLASE10"/>
</dbReference>
<evidence type="ECO:0000256" key="5">
    <source>
        <dbReference type="ARBA" id="ARBA00022801"/>
    </source>
</evidence>
<keyword evidence="6 9" id="KW-0119">Carbohydrate metabolism</keyword>
<dbReference type="GO" id="GO:0045493">
    <property type="term" value="P:xylan catabolic process"/>
    <property type="evidence" value="ECO:0007669"/>
    <property type="project" value="UniProtKB-KW"/>
</dbReference>
<dbReference type="EC" id="3.2.1.8" evidence="9"/>
<dbReference type="SMART" id="SM00633">
    <property type="entry name" value="Glyco_10"/>
    <property type="match status" value="1"/>
</dbReference>
<dbReference type="PROSITE" id="PS51760">
    <property type="entry name" value="GH10_2"/>
    <property type="match status" value="1"/>
</dbReference>
<evidence type="ECO:0000256" key="4">
    <source>
        <dbReference type="ARBA" id="ARBA00022729"/>
    </source>
</evidence>
<evidence type="ECO:0000256" key="3">
    <source>
        <dbReference type="ARBA" id="ARBA00022651"/>
    </source>
</evidence>
<dbReference type="PANTHER" id="PTHR31490">
    <property type="entry name" value="GLYCOSYL HYDROLASE"/>
    <property type="match status" value="1"/>
</dbReference>
<comment type="catalytic activity">
    <reaction evidence="1 9">
        <text>Endohydrolysis of (1-&gt;4)-beta-D-xylosidic linkages in xylans.</text>
        <dbReference type="EC" id="3.2.1.8"/>
    </reaction>
</comment>
<proteinExistence type="inferred from homology"/>